<gene>
    <name evidence="1" type="ORF">CQR45_0304</name>
</gene>
<dbReference type="GO" id="GO:0003677">
    <property type="term" value="F:DNA binding"/>
    <property type="evidence" value="ECO:0007669"/>
    <property type="project" value="InterPro"/>
</dbReference>
<evidence type="ECO:0008006" key="3">
    <source>
        <dbReference type="Google" id="ProtNLM"/>
    </source>
</evidence>
<dbReference type="EMBL" id="PCHA01000014">
    <property type="protein sequence ID" value="PKU96182.1"/>
    <property type="molecule type" value="Genomic_DNA"/>
</dbReference>
<evidence type="ECO:0000313" key="2">
    <source>
        <dbReference type="Proteomes" id="UP000233722"/>
    </source>
</evidence>
<sequence>MKIAASEMAVVQQVGTEMSGELAKKRLTKTAVGKQLGVGRMTINRWVTTGNMSLKNFIALAKVAGVDPSAILAAAIEASDKRETEK</sequence>
<proteinExistence type="predicted"/>
<dbReference type="RefSeq" id="WP_144445322.1">
    <property type="nucleotide sequence ID" value="NZ_PCHA01000014.1"/>
</dbReference>
<comment type="caution">
    <text evidence="1">The sequence shown here is derived from an EMBL/GenBank/DDBJ whole genome shotgun (WGS) entry which is preliminary data.</text>
</comment>
<organism evidence="1 2">
    <name type="scientific">Bifidobacterium pseudolongum subsp. globosum</name>
    <dbReference type="NCBI Taxonomy" id="1690"/>
    <lineage>
        <taxon>Bacteria</taxon>
        <taxon>Bacillati</taxon>
        <taxon>Actinomycetota</taxon>
        <taxon>Actinomycetes</taxon>
        <taxon>Bifidobacteriales</taxon>
        <taxon>Bifidobacteriaceae</taxon>
        <taxon>Bifidobacterium</taxon>
    </lineage>
</organism>
<dbReference type="Gene3D" id="1.10.260.40">
    <property type="entry name" value="lambda repressor-like DNA-binding domains"/>
    <property type="match status" value="1"/>
</dbReference>
<dbReference type="AlphaFoldDB" id="A0A2N3QVM2"/>
<reference evidence="1 2" key="1">
    <citation type="submission" date="2017-10" db="EMBL/GenBank/DDBJ databases">
        <title>Bifidobacterium genomics.</title>
        <authorList>
            <person name="Lugli G.A."/>
            <person name="Milani C."/>
            <person name="Mancabelli L."/>
        </authorList>
    </citation>
    <scope>NUCLEOTIDE SEQUENCE [LARGE SCALE GENOMIC DNA]</scope>
    <source>
        <strain evidence="1 2">1747B</strain>
    </source>
</reference>
<dbReference type="CDD" id="cd00093">
    <property type="entry name" value="HTH_XRE"/>
    <property type="match status" value="1"/>
</dbReference>
<dbReference type="InterPro" id="IPR010982">
    <property type="entry name" value="Lambda_DNA-bd_dom_sf"/>
</dbReference>
<dbReference type="SUPFAM" id="SSF47413">
    <property type="entry name" value="lambda repressor-like DNA-binding domains"/>
    <property type="match status" value="1"/>
</dbReference>
<accession>A0A2N3QVM2</accession>
<protein>
    <recommendedName>
        <fullName evidence="3">HTH cro/C1-type domain-containing protein</fullName>
    </recommendedName>
</protein>
<dbReference type="Proteomes" id="UP000233722">
    <property type="component" value="Unassembled WGS sequence"/>
</dbReference>
<name>A0A2N3QVM2_9BIFI</name>
<evidence type="ECO:0000313" key="1">
    <source>
        <dbReference type="EMBL" id="PKU96182.1"/>
    </source>
</evidence>
<dbReference type="InterPro" id="IPR001387">
    <property type="entry name" value="Cro/C1-type_HTH"/>
</dbReference>